<dbReference type="EMBL" id="EF494634">
    <property type="protein sequence ID" value="ABP52031.1"/>
    <property type="molecule type" value="Genomic_DNA"/>
</dbReference>
<sequence>MLSNSPDRPTTASPPGPPSSQSSSVGSCYTSDSSRASFQARPTLSDPSSSSTSLASACDRTVALTKRTAQTIITSPILITHHGAIEHHPEELFPGKTSHSGLASRASPLADYSRTRTMQPLASDSSGTGHLDVFRHAGSSNNITFDPSPHATREAQHFDSPDNHAPAPKARRTSPGGSRTSGNFDPLHNAAPTDHSANSHPLAGASAYAHISSDASPFMPSTSSSNTTQETGSSTGVSWNSTVASDKPPDSVPGPQPRWPSSDALQSHVTQTLHASTTPSPRTQDGGTVSVPHDSHAAISKKSASPQASSVSLTDRSEGAIRSKHPTLPKMDLAAFSPQELLKILAMLLHEIATANDEFQPDGGKEESSRSRRAGRSRDRSAPPTPVGSSEANDASAVRGYAAPPGSHLSFSDSRRPSVTTAALGALATPSSTLCFHARNVPSISIESYLLRILKYCPTTNEVFLSLLVYFDRMSRMGTGAKPGANGEGEVAGEAAGLPRAIERATGQQDLGLEMSTRQSDGSSTKDEPSYTHPGIRGFAIDSYNVHRLVIAGVTVASKFFSDVFYTNSRYAKVGGLPPHELNQLELQFLLLNDFRLTIPLEEMQRYADQLLMYASGRPEMAKITKTVSSSVTSSSSTSSANVTCDTDSAVPAAANSERTTAVTTVIPSEVHENEGDVQMSDA</sequence>
<reference evidence="3" key="1">
    <citation type="submission" date="2003-07" db="EMBL/GenBank/DDBJ databases">
        <authorList>
            <person name="Birren B."/>
            <person name="Nusbaum C."/>
            <person name="Abebe A."/>
            <person name="Abouelleil A."/>
            <person name="Adekoya E."/>
            <person name="Ait-zahra M."/>
            <person name="Allen N."/>
            <person name="Allen T."/>
            <person name="An P."/>
            <person name="Anderson M."/>
            <person name="Anderson S."/>
            <person name="Arachchi H."/>
            <person name="Armbruster J."/>
            <person name="Bachantsang P."/>
            <person name="Baldwin J."/>
            <person name="Barry A."/>
            <person name="Bayul T."/>
            <person name="Blitshsteyn B."/>
            <person name="Bloom T."/>
            <person name="Blye J."/>
            <person name="Boguslavskiy L."/>
            <person name="Borowsky M."/>
            <person name="Boukhgalter B."/>
            <person name="Brunache A."/>
            <person name="Butler J."/>
            <person name="Calixte N."/>
            <person name="Calvo S."/>
            <person name="Camarata J."/>
            <person name="Campo K."/>
            <person name="Chang J."/>
            <person name="Cheshatsang Y."/>
            <person name="Citroen M."/>
            <person name="Collymore A."/>
            <person name="Considine T."/>
            <person name="Cook A."/>
            <person name="Cooke P."/>
            <person name="Corum B."/>
            <person name="Cuomo C."/>
            <person name="David R."/>
            <person name="Dawoe T."/>
            <person name="Degray S."/>
            <person name="Dodge S."/>
            <person name="Dooley K."/>
            <person name="Dorje P."/>
            <person name="Dorjee K."/>
            <person name="Dorris L."/>
            <person name="Duffey N."/>
            <person name="Dupes A."/>
            <person name="Elkins T."/>
            <person name="Engels R."/>
            <person name="Erickson J."/>
            <person name="Farina A."/>
            <person name="Faro S."/>
            <person name="Ferreira P."/>
            <person name="Fischer H."/>
            <person name="Fitzgerald M."/>
            <person name="Foley K."/>
            <person name="Gage D."/>
            <person name="Galagan J."/>
            <person name="Gearin G."/>
            <person name="Gnerre S."/>
            <person name="Gnirke A."/>
            <person name="Goyette A."/>
            <person name="Graham J."/>
            <person name="Grandbois E."/>
            <person name="Gyaltsen K."/>
            <person name="Hafez N."/>
            <person name="Hagopian D."/>
            <person name="Hagos B."/>
            <person name="Hall J."/>
            <person name="Hatcher B."/>
            <person name="Heller A."/>
            <person name="Higgins H."/>
            <person name="Honan T."/>
            <person name="Horn A."/>
            <person name="Houde N."/>
            <person name="Hughes L."/>
            <person name="Hulme W."/>
            <person name="Husby E."/>
            <person name="Iliev I."/>
            <person name="Jaffe D."/>
            <person name="Jones C."/>
            <person name="Kamal M."/>
            <person name="Kamat A."/>
            <person name="Kamvysselis M."/>
            <person name="Karlsson E."/>
            <person name="Kells C."/>
            <person name="Kieu A."/>
            <person name="Kisner P."/>
            <person name="Kodira C."/>
            <person name="Kulbokas E."/>
            <person name="Labutti K."/>
            <person name="Lama D."/>
            <person name="Landers T."/>
            <person name="Leger J."/>
            <person name="Levine S."/>
            <person name="Lewis D."/>
            <person name="Lewis T."/>
            <person name="Lindblad-toh K."/>
            <person name="Liu X."/>
            <person name="Lokyitsang T."/>
            <person name="Lokyitsang Y."/>
            <person name="Lucien O."/>
            <person name="Lui A."/>
            <person name="Ma L.J."/>
            <person name="Mabbitt R."/>
            <person name="Macdonald J."/>
            <person name="Maclean C."/>
            <person name="Major J."/>
            <person name="Manning J."/>
            <person name="Marabella R."/>
            <person name="Maru K."/>
            <person name="Matthews C."/>
            <person name="Mauceli E."/>
            <person name="Mccarthy M."/>
            <person name="Mcdonough S."/>
            <person name="Mcghee T."/>
            <person name="Meldrim J."/>
            <person name="Meneus L."/>
            <person name="Mesirov J."/>
            <person name="Mihalev A."/>
            <person name="Mihova T."/>
            <person name="Mikkelsen T."/>
            <person name="Mlenga V."/>
            <person name="Moru K."/>
            <person name="Mozes J."/>
            <person name="Mulrain L."/>
            <person name="Munson G."/>
            <person name="Naylor J."/>
            <person name="Newes C."/>
            <person name="Nguyen C."/>
            <person name="Nguyen N."/>
            <person name="Nguyen T."/>
            <person name="Nicol R."/>
            <person name="Nielsen C."/>
            <person name="Nizzari M."/>
            <person name="Norbu C."/>
            <person name="Norbu N."/>
            <person name="O'donnell P."/>
            <person name="Okoawo O."/>
            <person name="O'leary S."/>
            <person name="Omotosho B."/>
            <person name="O'neill K."/>
            <person name="Osman S."/>
            <person name="Parker S."/>
            <person name="Perrin D."/>
            <person name="Phunkhang P."/>
            <person name="Piqani B."/>
            <person name="Purcell S."/>
            <person name="Rachupka T."/>
            <person name="Ramasamy U."/>
            <person name="Rameau R."/>
            <person name="Ray V."/>
            <person name="Raymond C."/>
            <person name="Retta R."/>
            <person name="Richardson S."/>
            <person name="Rise C."/>
            <person name="Rodriguez J."/>
            <person name="Rogers J."/>
            <person name="Rogov P."/>
            <person name="Rutman M."/>
            <person name="Schupbach R."/>
            <person name="Seaman C."/>
            <person name="Settipalli S."/>
            <person name="Sharpe T."/>
            <person name="Sheridan J."/>
            <person name="Sherpa N."/>
            <person name="Shi J."/>
            <person name="Smirnov S."/>
            <person name="Smith C."/>
            <person name="Sougnez C."/>
            <person name="Spencer B."/>
            <person name="Stalker J."/>
            <person name="Stange-thomann N."/>
            <person name="Stavropoulos S."/>
            <person name="Stetson K."/>
            <person name="Stone C."/>
            <person name="Stone S."/>
            <person name="Stubbs M."/>
            <person name="Talamas J."/>
            <person name="Tchuinga P."/>
            <person name="Tenzing P."/>
            <person name="Tesfaye S."/>
            <person name="Theodore J."/>
            <person name="Thoulutsang Y."/>
            <person name="Topham K."/>
            <person name="Towey S."/>
            <person name="Tsamla T."/>
            <person name="Tsomo N."/>
            <person name="Vallee D."/>
            <person name="Vassiliev H."/>
            <person name="Venkataraman V."/>
            <person name="Vinson J."/>
            <person name="Vo A."/>
            <person name="Wade C."/>
            <person name="Wang S."/>
            <person name="Wangchuk T."/>
            <person name="Wangdi T."/>
            <person name="Whittaker C."/>
            <person name="Wilkinson J."/>
            <person name="Wu Y."/>
            <person name="Wyman D."/>
            <person name="Yadav S."/>
            <person name="Yang S."/>
            <person name="Yang X."/>
            <person name="Yeager S."/>
            <person name="Yee E."/>
            <person name="Young G."/>
            <person name="Zainoun J."/>
            <person name="Zembeck L."/>
            <person name="Zimmer A."/>
            <person name="Zody M."/>
            <person name="Lander E."/>
        </authorList>
    </citation>
    <scope>NUCLEOTIDE SEQUENCE</scope>
    <source>
        <strain evidence="3">521</strain>
    </source>
</reference>
<feature type="compositionally biased region" description="Polar residues" evidence="1">
    <location>
        <begin position="28"/>
        <end position="37"/>
    </location>
</feature>
<reference evidence="4" key="4">
    <citation type="submission" date="2014-09" db="EMBL/GenBank/DDBJ databases">
        <authorList>
            <person name="Gueldener U."/>
            <person name="Muensterkoetter M."/>
            <person name="Walter M.C."/>
            <person name="Mannhaupt G."/>
            <person name="Kahmann R."/>
        </authorList>
    </citation>
    <scope>GENOME REANNOTATION</scope>
    <source>
        <strain evidence="4">521 / FGSC 9021</strain>
    </source>
</reference>
<feature type="region of interest" description="Disordered" evidence="1">
    <location>
        <begin position="509"/>
        <end position="531"/>
    </location>
</feature>
<feature type="compositionally biased region" description="Polar residues" evidence="1">
    <location>
        <begin position="263"/>
        <end position="287"/>
    </location>
</feature>
<reference evidence="3 4" key="2">
    <citation type="journal article" date="2006" name="Nature">
        <title>Insights from the genome of the biotrophic fungal plant pathogen Ustilago maydis.</title>
        <authorList>
            <person name="Kamper J."/>
            <person name="Kahmann R."/>
            <person name="Bolker M."/>
            <person name="Ma L.J."/>
            <person name="Brefort T."/>
            <person name="Saville B.J."/>
            <person name="Banuett F."/>
            <person name="Kronstad J.W."/>
            <person name="Gold S.E."/>
            <person name="Muller O."/>
            <person name="Perlin M.H."/>
            <person name="Wosten H.A."/>
            <person name="de Vries R."/>
            <person name="Ruiz-Herrera J."/>
            <person name="Reynaga-Pena C.G."/>
            <person name="Snetselaar K."/>
            <person name="McCann M."/>
            <person name="Perez-Martin J."/>
            <person name="Feldbrugge M."/>
            <person name="Basse C.W."/>
            <person name="Steinberg G."/>
            <person name="Ibeas J.I."/>
            <person name="Holloman W."/>
            <person name="Guzman P."/>
            <person name="Farman M."/>
            <person name="Stajich J.E."/>
            <person name="Sentandreu R."/>
            <person name="Gonzalez-Prieto J.M."/>
            <person name="Kennell J.C."/>
            <person name="Molina L."/>
            <person name="Schirawski J."/>
            <person name="Mendoza-Mendoza A."/>
            <person name="Greilinger D."/>
            <person name="Munch K."/>
            <person name="Rossel N."/>
            <person name="Scherer M."/>
            <person name="Vranes M."/>
            <person name="Ladendorf O."/>
            <person name="Vincon V."/>
            <person name="Fuchs U."/>
            <person name="Sandrock B."/>
            <person name="Meng S."/>
            <person name="Ho E.C."/>
            <person name="Cahill M.J."/>
            <person name="Boyce K.J."/>
            <person name="Klose J."/>
            <person name="Klosterman S.J."/>
            <person name="Deelstra H.J."/>
            <person name="Ortiz-Castellanos L."/>
            <person name="Li W."/>
            <person name="Sanchez-Alonso P."/>
            <person name="Schreier P.H."/>
            <person name="Hauser-Hahn I."/>
            <person name="Vaupel M."/>
            <person name="Koopmann E."/>
            <person name="Friedrich G."/>
            <person name="Voss H."/>
            <person name="Schluter T."/>
            <person name="Margolis J."/>
            <person name="Platt D."/>
            <person name="Swimmer C."/>
            <person name="Gnirke A."/>
            <person name="Chen F."/>
            <person name="Vysotskaia V."/>
            <person name="Mannhaupt G."/>
            <person name="Guldener U."/>
            <person name="Munsterkotter M."/>
            <person name="Haase D."/>
            <person name="Oesterheld M."/>
            <person name="Mewes H.W."/>
            <person name="Mauceli E.W."/>
            <person name="DeCaprio D."/>
            <person name="Wade C.M."/>
            <person name="Butler J."/>
            <person name="Young S."/>
            <person name="Jaffe D.B."/>
            <person name="Calvo S."/>
            <person name="Nusbaum C."/>
            <person name="Galagan J."/>
            <person name="Birren B.W."/>
        </authorList>
    </citation>
    <scope>NUCLEOTIDE SEQUENCE [LARGE SCALE GENOMIC DNA]</scope>
    <source>
        <strain evidence="3">521</strain>
        <strain evidence="4">521 / FGSC 9021</strain>
    </source>
</reference>
<dbReference type="OrthoDB" id="1060854at2759"/>
<gene>
    <name evidence="2" type="primary">pcl6</name>
    <name evidence="3" type="ORF">UMAG_02712</name>
</gene>
<feature type="compositionally biased region" description="Polar residues" evidence="1">
    <location>
        <begin position="215"/>
        <end position="244"/>
    </location>
</feature>
<dbReference type="VEuPathDB" id="FungiDB:UMAG_02712"/>
<proteinExistence type="predicted"/>
<feature type="region of interest" description="Disordered" evidence="1">
    <location>
        <begin position="1"/>
        <end position="55"/>
    </location>
</feature>
<dbReference type="AlphaFoldDB" id="A4ZY32"/>
<feature type="compositionally biased region" description="Basic and acidic residues" evidence="1">
    <location>
        <begin position="363"/>
        <end position="381"/>
    </location>
</feature>
<dbReference type="STRING" id="237631.A0A0D1C730"/>
<feature type="compositionally biased region" description="Low complexity" evidence="1">
    <location>
        <begin position="42"/>
        <end position="55"/>
    </location>
</feature>
<dbReference type="OMA" id="ITHHGAI"/>
<organism evidence="2">
    <name type="scientific">Mycosarcoma maydis</name>
    <name type="common">Corn smut fungus</name>
    <name type="synonym">Ustilago maydis</name>
    <dbReference type="NCBI Taxonomy" id="5270"/>
    <lineage>
        <taxon>Eukaryota</taxon>
        <taxon>Fungi</taxon>
        <taxon>Dikarya</taxon>
        <taxon>Basidiomycota</taxon>
        <taxon>Ustilaginomycotina</taxon>
        <taxon>Ustilaginomycetes</taxon>
        <taxon>Ustilaginales</taxon>
        <taxon>Ustilaginaceae</taxon>
        <taxon>Mycosarcoma</taxon>
    </lineage>
</organism>
<dbReference type="PANTHER" id="PTHR15615:SF94">
    <property type="entry name" value="PHO85 CYCLIN-6-RELATED"/>
    <property type="match status" value="1"/>
</dbReference>
<dbReference type="Pfam" id="PF08613">
    <property type="entry name" value="Cyclin"/>
    <property type="match status" value="2"/>
</dbReference>
<dbReference type="eggNOG" id="KOG1674">
    <property type="taxonomic scope" value="Eukaryota"/>
</dbReference>
<feature type="compositionally biased region" description="Polar residues" evidence="1">
    <location>
        <begin position="1"/>
        <end position="11"/>
    </location>
</feature>
<dbReference type="KEGG" id="uma:UMAG_02712"/>
<reference evidence="2" key="3">
    <citation type="journal article" date="2007" name="Plant Cell">
        <title>Polar growth in the infectious hyphae of the phytopathogen ustilago maydis depends on a virulence-specific cyclin.</title>
        <authorList>
            <person name="Flor-Parra I."/>
            <person name="Castillo-Lluva S."/>
            <person name="Perez-Martin J."/>
        </authorList>
    </citation>
    <scope>NUCLEOTIDE SEQUENCE</scope>
</reference>
<dbReference type="InterPro" id="IPR013922">
    <property type="entry name" value="Cyclin_PHO80-like"/>
</dbReference>
<dbReference type="EMBL" id="CM003145">
    <property type="protein sequence ID" value="KIS69377.1"/>
    <property type="molecule type" value="Genomic_DNA"/>
</dbReference>
<dbReference type="PANTHER" id="PTHR15615">
    <property type="match status" value="1"/>
</dbReference>
<feature type="region of interest" description="Disordered" evidence="1">
    <location>
        <begin position="120"/>
        <end position="201"/>
    </location>
</feature>
<name>A4ZY32_MYCMD</name>
<evidence type="ECO:0000313" key="2">
    <source>
        <dbReference type="EMBL" id="ABP52031.1"/>
    </source>
</evidence>
<dbReference type="Proteomes" id="UP000000561">
    <property type="component" value="Chromosome 6"/>
</dbReference>
<accession>A0A0D1C730</accession>
<protein>
    <submittedName>
        <fullName evidence="2">Alternative cyclin Pcl6</fullName>
    </submittedName>
</protein>
<evidence type="ECO:0000313" key="3">
    <source>
        <dbReference type="EMBL" id="KIS69377.1"/>
    </source>
</evidence>
<feature type="compositionally biased region" description="Polar residues" evidence="1">
    <location>
        <begin position="302"/>
        <end position="314"/>
    </location>
</feature>
<keyword evidence="4" id="KW-1185">Reference proteome</keyword>
<dbReference type="Gene3D" id="1.10.472.10">
    <property type="entry name" value="Cyclin-like"/>
    <property type="match status" value="1"/>
</dbReference>
<feature type="compositionally biased region" description="Basic and acidic residues" evidence="1">
    <location>
        <begin position="151"/>
        <end position="162"/>
    </location>
</feature>
<dbReference type="GO" id="GO:0019901">
    <property type="term" value="F:protein kinase binding"/>
    <property type="evidence" value="ECO:0007669"/>
    <property type="project" value="InterPro"/>
</dbReference>
<accession>A4ZY32</accession>
<evidence type="ECO:0000256" key="1">
    <source>
        <dbReference type="SAM" id="MobiDB-lite"/>
    </source>
</evidence>
<feature type="region of interest" description="Disordered" evidence="1">
    <location>
        <begin position="215"/>
        <end position="325"/>
    </location>
</feature>
<reference evidence="3" key="5">
    <citation type="submission" date="2014-09" db="EMBL/GenBank/DDBJ databases">
        <authorList>
            <person name="Guldener U."/>
            <person name="Munsterkotter M."/>
            <person name="Walter M.C."/>
            <person name="Mannhaupt G."/>
            <person name="Kahmann R."/>
        </authorList>
    </citation>
    <scope>NUCLEOTIDE SEQUENCE</scope>
    <source>
        <strain evidence="3">521</strain>
    </source>
</reference>
<dbReference type="GeneID" id="23563391"/>
<evidence type="ECO:0000313" key="4">
    <source>
        <dbReference type="Proteomes" id="UP000000561"/>
    </source>
</evidence>
<feature type="region of interest" description="Disordered" evidence="1">
    <location>
        <begin position="357"/>
        <end position="399"/>
    </location>
</feature>
<dbReference type="RefSeq" id="XP_011389081.1">
    <property type="nucleotide sequence ID" value="XM_011390779.1"/>
</dbReference>
<dbReference type="CDD" id="cd20558">
    <property type="entry name" value="CYCLIN_ScPCL7-like"/>
    <property type="match status" value="1"/>
</dbReference>